<dbReference type="eggNOG" id="COG0673">
    <property type="taxonomic scope" value="Bacteria"/>
</dbReference>
<evidence type="ECO:0000256" key="1">
    <source>
        <dbReference type="ARBA" id="ARBA00010928"/>
    </source>
</evidence>
<dbReference type="SUPFAM" id="SSF51735">
    <property type="entry name" value="NAD(P)-binding Rossmann-fold domains"/>
    <property type="match status" value="1"/>
</dbReference>
<dbReference type="Gene3D" id="3.30.360.10">
    <property type="entry name" value="Dihydrodipicolinate Reductase, domain 2"/>
    <property type="match status" value="1"/>
</dbReference>
<keyword evidence="6" id="KW-1185">Reference proteome</keyword>
<dbReference type="InterPro" id="IPR004104">
    <property type="entry name" value="Gfo/Idh/MocA-like_OxRdtase_C"/>
</dbReference>
<dbReference type="GO" id="GO:0000166">
    <property type="term" value="F:nucleotide binding"/>
    <property type="evidence" value="ECO:0007669"/>
    <property type="project" value="InterPro"/>
</dbReference>
<feature type="domain" description="Gfo/Idh/MocA-like oxidoreductase N-terminal" evidence="3">
    <location>
        <begin position="16"/>
        <end position="134"/>
    </location>
</feature>
<reference evidence="6" key="1">
    <citation type="submission" date="2013-11" db="EMBL/GenBank/DDBJ databases">
        <title>Draft genome sequence from a member of Zhouia, isolated tidal flat.</title>
        <authorList>
            <person name="Jin H."/>
            <person name="Jeon C.O."/>
        </authorList>
    </citation>
    <scope>NUCLEOTIDE SEQUENCE [LARGE SCALE GENOMIC DNA]</scope>
    <source>
        <strain evidence="6">AD3</strain>
    </source>
</reference>
<dbReference type="InterPro" id="IPR036291">
    <property type="entry name" value="NAD(P)-bd_dom_sf"/>
</dbReference>
<dbReference type="GO" id="GO:0016491">
    <property type="term" value="F:oxidoreductase activity"/>
    <property type="evidence" value="ECO:0007669"/>
    <property type="project" value="UniProtKB-KW"/>
</dbReference>
<gene>
    <name evidence="5" type="ORF">P278_29950</name>
</gene>
<evidence type="ECO:0000313" key="6">
    <source>
        <dbReference type="Proteomes" id="UP000018850"/>
    </source>
</evidence>
<dbReference type="InterPro" id="IPR051317">
    <property type="entry name" value="Gfo/Idh/MocA_oxidoreduct"/>
</dbReference>
<dbReference type="AlphaFoldDB" id="W2UL75"/>
<keyword evidence="2" id="KW-0560">Oxidoreductase</keyword>
<dbReference type="Pfam" id="PF01408">
    <property type="entry name" value="GFO_IDH_MocA"/>
    <property type="match status" value="1"/>
</dbReference>
<dbReference type="PANTHER" id="PTHR43708">
    <property type="entry name" value="CONSERVED EXPRESSED OXIDOREDUCTASE (EUROFUNG)"/>
    <property type="match status" value="1"/>
</dbReference>
<sequence length="357" mass="40277">MDLPIALKLPQPSLPIVIIGAGGIVKDAHLPAYAKAGFKIQGIYDIDIRKAQVLREKFPEIQKVYASFEEMISETKNKQVVYDLAVPANLHSEILEKLPNGANVLLQKPMGENLEEANAILDICNRKKLTGAVNFQLRYAPYCLAAKKMIEEGMIGEVYDMEVKVCVYTPWHLWDFLFSLPRVEVLYHSIHYLDLTRSFLGTPNKVYASTLKHPKMKDLASTRSTIILDYDEYTQARIITNHGHDLGLKHQESYLKIEGTEGAIKIRIGLSLDYPKGMPPKFEYNLSNDGKGWQELPLDGAWFPDAFMGPMAALQMHVIDNKRDIGVSLEDAYETMRLVEAVYQSSDRGGISMETIK</sequence>
<organism evidence="5 6">
    <name type="scientific">Zhouia amylolytica AD3</name>
    <dbReference type="NCBI Taxonomy" id="1286632"/>
    <lineage>
        <taxon>Bacteria</taxon>
        <taxon>Pseudomonadati</taxon>
        <taxon>Bacteroidota</taxon>
        <taxon>Flavobacteriia</taxon>
        <taxon>Flavobacteriales</taxon>
        <taxon>Flavobacteriaceae</taxon>
        <taxon>Zhouia</taxon>
    </lineage>
</organism>
<evidence type="ECO:0000259" key="3">
    <source>
        <dbReference type="Pfam" id="PF01408"/>
    </source>
</evidence>
<dbReference type="Gene3D" id="3.40.50.720">
    <property type="entry name" value="NAD(P)-binding Rossmann-like Domain"/>
    <property type="match status" value="1"/>
</dbReference>
<dbReference type="Proteomes" id="UP000018850">
    <property type="component" value="Unassembled WGS sequence"/>
</dbReference>
<reference evidence="5 6" key="2">
    <citation type="journal article" date="2016" name="Genome Announc.">
        <title>Draft Genome Sequence of Zhouia amylolytica AD3, Isolated from Tidal Flat Sediment.</title>
        <authorList>
            <person name="Jia B."/>
            <person name="Jin H.M."/>
            <person name="Lee H.J."/>
            <person name="Jeon C.O."/>
        </authorList>
    </citation>
    <scope>NUCLEOTIDE SEQUENCE [LARGE SCALE GENOMIC DNA]</scope>
    <source>
        <strain evidence="5 6">AD3</strain>
    </source>
</reference>
<dbReference type="InterPro" id="IPR000683">
    <property type="entry name" value="Gfo/Idh/MocA-like_OxRdtase_N"/>
</dbReference>
<accession>W2UL75</accession>
<comment type="similarity">
    <text evidence="1">Belongs to the Gfo/Idh/MocA family.</text>
</comment>
<feature type="domain" description="Gfo/Idh/MocA-like oxidoreductase C-terminal" evidence="4">
    <location>
        <begin position="147"/>
        <end position="349"/>
    </location>
</feature>
<protein>
    <submittedName>
        <fullName evidence="5">Oxidoreductase</fullName>
    </submittedName>
</protein>
<evidence type="ECO:0000313" key="5">
    <source>
        <dbReference type="EMBL" id="ETN94191.1"/>
    </source>
</evidence>
<proteinExistence type="inferred from homology"/>
<dbReference type="EMBL" id="AYXY01000026">
    <property type="protein sequence ID" value="ETN94191.1"/>
    <property type="molecule type" value="Genomic_DNA"/>
</dbReference>
<comment type="caution">
    <text evidence="5">The sequence shown here is derived from an EMBL/GenBank/DDBJ whole genome shotgun (WGS) entry which is preliminary data.</text>
</comment>
<name>W2UL75_9FLAO</name>
<dbReference type="SUPFAM" id="SSF55347">
    <property type="entry name" value="Glyceraldehyde-3-phosphate dehydrogenase-like, C-terminal domain"/>
    <property type="match status" value="1"/>
</dbReference>
<dbReference type="STRING" id="376730.SAMN04487906_0323"/>
<dbReference type="RefSeq" id="WP_038268496.1">
    <property type="nucleotide sequence ID" value="NZ_AYXY01000026.1"/>
</dbReference>
<dbReference type="PANTHER" id="PTHR43708:SF5">
    <property type="entry name" value="CONSERVED EXPRESSED OXIDOREDUCTASE (EUROFUNG)-RELATED"/>
    <property type="match status" value="1"/>
</dbReference>
<dbReference type="Pfam" id="PF02894">
    <property type="entry name" value="GFO_IDH_MocA_C"/>
    <property type="match status" value="1"/>
</dbReference>
<evidence type="ECO:0000256" key="2">
    <source>
        <dbReference type="ARBA" id="ARBA00023002"/>
    </source>
</evidence>
<evidence type="ECO:0000259" key="4">
    <source>
        <dbReference type="Pfam" id="PF02894"/>
    </source>
</evidence>